<name>A0AAV2P6L6_9HYME</name>
<keyword evidence="6" id="KW-0418">Kinase</keyword>
<keyword evidence="4" id="KW-0808">Transferase</keyword>
<dbReference type="PANTHER" id="PTHR11042:SF187">
    <property type="entry name" value="EUKARYOTIC TRANSLATION INITIATION FACTOR 2-ALPHA KINASE 2"/>
    <property type="match status" value="1"/>
</dbReference>
<dbReference type="InterPro" id="IPR054521">
    <property type="entry name" value="HRI2_3H"/>
</dbReference>
<dbReference type="GO" id="GO:0004694">
    <property type="term" value="F:eukaryotic translation initiation factor 2alpha kinase activity"/>
    <property type="evidence" value="ECO:0007669"/>
    <property type="project" value="TreeGrafter"/>
</dbReference>
<keyword evidence="5" id="KW-0547">Nucleotide-binding</keyword>
<dbReference type="InterPro" id="IPR000719">
    <property type="entry name" value="Prot_kinase_dom"/>
</dbReference>
<dbReference type="Pfam" id="PF00069">
    <property type="entry name" value="Pkinase"/>
    <property type="match status" value="2"/>
</dbReference>
<dbReference type="Gene3D" id="3.30.200.20">
    <property type="entry name" value="Phosphorylase Kinase, domain 1"/>
    <property type="match status" value="1"/>
</dbReference>
<evidence type="ECO:0000256" key="3">
    <source>
        <dbReference type="ARBA" id="ARBA00022553"/>
    </source>
</evidence>
<evidence type="ECO:0000256" key="4">
    <source>
        <dbReference type="ARBA" id="ARBA00022679"/>
    </source>
</evidence>
<protein>
    <recommendedName>
        <fullName evidence="1">non-specific serine/threonine protein kinase</fullName>
        <ecNumber evidence="1">2.7.11.1</ecNumber>
    </recommendedName>
    <alternativeName>
        <fullName evidence="9">Heme-regulated eukaryotic initiation factor eIF-2-alpha kinase</fullName>
    </alternativeName>
</protein>
<dbReference type="PROSITE" id="PS50011">
    <property type="entry name" value="PROTEIN_KINASE_DOM"/>
    <property type="match status" value="1"/>
</dbReference>
<dbReference type="InterPro" id="IPR011009">
    <property type="entry name" value="Kinase-like_dom_sf"/>
</dbReference>
<accession>A0AAV2P6L6</accession>
<dbReference type="GO" id="GO:0005524">
    <property type="term" value="F:ATP binding"/>
    <property type="evidence" value="ECO:0007669"/>
    <property type="project" value="UniProtKB-KW"/>
</dbReference>
<dbReference type="SMART" id="SM00220">
    <property type="entry name" value="S_TKc"/>
    <property type="match status" value="1"/>
</dbReference>
<dbReference type="GO" id="GO:0005737">
    <property type="term" value="C:cytoplasm"/>
    <property type="evidence" value="ECO:0007669"/>
    <property type="project" value="TreeGrafter"/>
</dbReference>
<evidence type="ECO:0000256" key="10">
    <source>
        <dbReference type="SAM" id="Coils"/>
    </source>
</evidence>
<sequence length="569" mass="64700">MAENTEQTNHPWNTLTTVTTFDQGSNMSSTLRLNDNIESLSNGQITRVNSTSNVVIESLIRQICYILEKDKAHRKKLYYVLCDNLHKLQIIDGSYSTIEFEILRTKYQRALYQLINIARSKNGSESIPLNIPSCLSEVSRYRREFQEIDFIAGGAFGDVYKAQHRLDGIDYAIKKTSVKSSDHADTLKQYLNEVKALAKLNHANIVSYKAAWIETLSSYFIPSHTSDYTEQSQSYNLQFTKDSYSNGSRPSYLNDNNWQDMSLDKETTYAAGKQTVEEASSAKHIEETFSDIVSFRNSKKSKKLSQTIEDSTNRTDYNYLSVGQEICSYTSNEYMTLYIQMSLCEQTLEQWMRGRRNASPEPVIRAILQQILCGIDYMHSQNVVHHDIKPSNIFISTSGQLQIQLGDFGLACPLKPRGAIHSACGTISYAAPEQLQGKCDPKSDIYSVGIVLVELSIPTQTQMELSSITQSLKRGKIPTSFATERPKWAQMIIQMVQEDPIKRPCTKQLLQNLKEDEDVTLITELKDTVVILKNHIRDKDNTIQELQEEIALLKKEVEKLKDPPEDAIK</sequence>
<evidence type="ECO:0000259" key="11">
    <source>
        <dbReference type="PROSITE" id="PS50011"/>
    </source>
</evidence>
<comment type="similarity">
    <text evidence="8">Belongs to the protein kinase superfamily. Ser/Thr protein kinase family. GCN2 subfamily.</text>
</comment>
<dbReference type="Gene3D" id="1.10.510.10">
    <property type="entry name" value="Transferase(Phosphotransferase) domain 1"/>
    <property type="match status" value="1"/>
</dbReference>
<dbReference type="InterPro" id="IPR050339">
    <property type="entry name" value="CC_SR_Kinase"/>
</dbReference>
<evidence type="ECO:0000256" key="7">
    <source>
        <dbReference type="ARBA" id="ARBA00022840"/>
    </source>
</evidence>
<evidence type="ECO:0000256" key="8">
    <source>
        <dbReference type="ARBA" id="ARBA00037982"/>
    </source>
</evidence>
<evidence type="ECO:0000256" key="2">
    <source>
        <dbReference type="ARBA" id="ARBA00022527"/>
    </source>
</evidence>
<evidence type="ECO:0000256" key="6">
    <source>
        <dbReference type="ARBA" id="ARBA00022777"/>
    </source>
</evidence>
<keyword evidence="10" id="KW-0175">Coiled coil</keyword>
<evidence type="ECO:0000256" key="1">
    <source>
        <dbReference type="ARBA" id="ARBA00012513"/>
    </source>
</evidence>
<evidence type="ECO:0000313" key="12">
    <source>
        <dbReference type="EMBL" id="CAL1688580.1"/>
    </source>
</evidence>
<dbReference type="SUPFAM" id="SSF56112">
    <property type="entry name" value="Protein kinase-like (PK-like)"/>
    <property type="match status" value="1"/>
</dbReference>
<feature type="coiled-coil region" evidence="10">
    <location>
        <begin position="529"/>
        <end position="563"/>
    </location>
</feature>
<dbReference type="InterPro" id="IPR008271">
    <property type="entry name" value="Ser/Thr_kinase_AS"/>
</dbReference>
<feature type="domain" description="Protein kinase" evidence="11">
    <location>
        <begin position="145"/>
        <end position="521"/>
    </location>
</feature>
<dbReference type="EMBL" id="OZ034831">
    <property type="protein sequence ID" value="CAL1688580.1"/>
    <property type="molecule type" value="Genomic_DNA"/>
</dbReference>
<reference evidence="12" key="1">
    <citation type="submission" date="2024-04" db="EMBL/GenBank/DDBJ databases">
        <authorList>
            <consortium name="Molecular Ecology Group"/>
        </authorList>
    </citation>
    <scope>NUCLEOTIDE SEQUENCE</scope>
</reference>
<dbReference type="Proteomes" id="UP001497644">
    <property type="component" value="Chromosome 8"/>
</dbReference>
<keyword evidence="3" id="KW-0597">Phosphoprotein</keyword>
<evidence type="ECO:0000313" key="13">
    <source>
        <dbReference type="Proteomes" id="UP001497644"/>
    </source>
</evidence>
<dbReference type="Pfam" id="PF22949">
    <property type="entry name" value="HRI2_3H"/>
    <property type="match status" value="1"/>
</dbReference>
<organism evidence="12 13">
    <name type="scientific">Lasius platythorax</name>
    <dbReference type="NCBI Taxonomy" id="488582"/>
    <lineage>
        <taxon>Eukaryota</taxon>
        <taxon>Metazoa</taxon>
        <taxon>Ecdysozoa</taxon>
        <taxon>Arthropoda</taxon>
        <taxon>Hexapoda</taxon>
        <taxon>Insecta</taxon>
        <taxon>Pterygota</taxon>
        <taxon>Neoptera</taxon>
        <taxon>Endopterygota</taxon>
        <taxon>Hymenoptera</taxon>
        <taxon>Apocrita</taxon>
        <taxon>Aculeata</taxon>
        <taxon>Formicoidea</taxon>
        <taxon>Formicidae</taxon>
        <taxon>Formicinae</taxon>
        <taxon>Lasius</taxon>
        <taxon>Lasius</taxon>
    </lineage>
</organism>
<keyword evidence="13" id="KW-1185">Reference proteome</keyword>
<dbReference type="PANTHER" id="PTHR11042">
    <property type="entry name" value="EUKARYOTIC TRANSLATION INITIATION FACTOR 2-ALPHA KINASE EIF2-ALPHA KINASE -RELATED"/>
    <property type="match status" value="1"/>
</dbReference>
<dbReference type="GO" id="GO:0005634">
    <property type="term" value="C:nucleus"/>
    <property type="evidence" value="ECO:0007669"/>
    <property type="project" value="TreeGrafter"/>
</dbReference>
<dbReference type="PROSITE" id="PS00108">
    <property type="entry name" value="PROTEIN_KINASE_ST"/>
    <property type="match status" value="1"/>
</dbReference>
<proteinExistence type="inferred from homology"/>
<keyword evidence="7" id="KW-0067">ATP-binding</keyword>
<keyword evidence="2" id="KW-0723">Serine/threonine-protein kinase</keyword>
<dbReference type="AlphaFoldDB" id="A0AAV2P6L6"/>
<evidence type="ECO:0000256" key="5">
    <source>
        <dbReference type="ARBA" id="ARBA00022741"/>
    </source>
</evidence>
<gene>
    <name evidence="12" type="ORF">LPLAT_LOCUS13622</name>
</gene>
<dbReference type="EC" id="2.7.11.1" evidence="1"/>
<evidence type="ECO:0000256" key="9">
    <source>
        <dbReference type="ARBA" id="ARBA00042914"/>
    </source>
</evidence>